<dbReference type="PANTHER" id="PTHR45902:SF3">
    <property type="entry name" value="G-PROTEIN COUPLED RECEPTORS FAMILY 2 PROFILE 2 DOMAIN-CONTAINING PROTEIN"/>
    <property type="match status" value="1"/>
</dbReference>
<dbReference type="GO" id="GO:0007166">
    <property type="term" value="P:cell surface receptor signaling pathway"/>
    <property type="evidence" value="ECO:0007669"/>
    <property type="project" value="InterPro"/>
</dbReference>
<feature type="chain" id="PRO_5018629808" description="G-protein coupled receptors family 2 profile 2 domain-containing protein" evidence="6">
    <location>
        <begin position="20"/>
        <end position="882"/>
    </location>
</feature>
<dbReference type="GO" id="GO:0016020">
    <property type="term" value="C:membrane"/>
    <property type="evidence" value="ECO:0007669"/>
    <property type="project" value="UniProtKB-SubCell"/>
</dbReference>
<keyword evidence="3 5" id="KW-1133">Transmembrane helix</keyword>
<feature type="transmembrane region" description="Helical" evidence="5">
    <location>
        <begin position="403"/>
        <end position="424"/>
    </location>
</feature>
<feature type="transmembrane region" description="Helical" evidence="5">
    <location>
        <begin position="513"/>
        <end position="533"/>
    </location>
</feature>
<evidence type="ECO:0000256" key="1">
    <source>
        <dbReference type="ARBA" id="ARBA00004141"/>
    </source>
</evidence>
<keyword evidence="2 5" id="KW-0812">Transmembrane</keyword>
<evidence type="ECO:0000256" key="5">
    <source>
        <dbReference type="SAM" id="Phobius"/>
    </source>
</evidence>
<dbReference type="Gene3D" id="1.20.1070.10">
    <property type="entry name" value="Rhodopsin 7-helix transmembrane proteins"/>
    <property type="match status" value="1"/>
</dbReference>
<dbReference type="PROSITE" id="PS50261">
    <property type="entry name" value="G_PROTEIN_RECEP_F2_4"/>
    <property type="match status" value="1"/>
</dbReference>
<reference evidence="8 9" key="1">
    <citation type="journal article" date="2018" name="Gigascience">
        <title>Genomes of trombidid mites reveal novel predicted allergens and laterally-transferred genes associated with secondary metabolism.</title>
        <authorList>
            <person name="Dong X."/>
            <person name="Chaisiri K."/>
            <person name="Xia D."/>
            <person name="Armstrong S.D."/>
            <person name="Fang Y."/>
            <person name="Donnelly M.J."/>
            <person name="Kadowaki T."/>
            <person name="McGarry J.W."/>
            <person name="Darby A.C."/>
            <person name="Makepeace B.L."/>
        </authorList>
    </citation>
    <scope>NUCLEOTIDE SEQUENCE [LARGE SCALE GENOMIC DNA]</scope>
    <source>
        <strain evidence="8">UoL-WK</strain>
    </source>
</reference>
<protein>
    <recommendedName>
        <fullName evidence="7">G-protein coupled receptors family 2 profile 2 domain-containing protein</fullName>
    </recommendedName>
</protein>
<keyword evidence="4 5" id="KW-0472">Membrane</keyword>
<dbReference type="OrthoDB" id="6134459at2759"/>
<comment type="caution">
    <text evidence="8">The sequence shown here is derived from an EMBL/GenBank/DDBJ whole genome shotgun (WGS) entry which is preliminary data.</text>
</comment>
<dbReference type="EMBL" id="NCKU01000087">
    <property type="protein sequence ID" value="RWS17377.1"/>
    <property type="molecule type" value="Genomic_DNA"/>
</dbReference>
<accession>A0A3S3PKX6</accession>
<evidence type="ECO:0000313" key="8">
    <source>
        <dbReference type="EMBL" id="RWS17377.1"/>
    </source>
</evidence>
<feature type="domain" description="G-protein coupled receptors family 2 profile 2" evidence="7">
    <location>
        <begin position="401"/>
        <end position="643"/>
    </location>
</feature>
<keyword evidence="9" id="KW-1185">Reference proteome</keyword>
<feature type="transmembrane region" description="Helical" evidence="5">
    <location>
        <begin position="600"/>
        <end position="620"/>
    </location>
</feature>
<feature type="transmembrane region" description="Helical" evidence="5">
    <location>
        <begin position="823"/>
        <end position="851"/>
    </location>
</feature>
<proteinExistence type="predicted"/>
<evidence type="ECO:0000256" key="3">
    <source>
        <dbReference type="ARBA" id="ARBA00022989"/>
    </source>
</evidence>
<dbReference type="PANTHER" id="PTHR45902">
    <property type="entry name" value="LATROPHILIN RECEPTOR-LIKE PROTEIN A"/>
    <property type="match status" value="1"/>
</dbReference>
<evidence type="ECO:0000313" key="9">
    <source>
        <dbReference type="Proteomes" id="UP000285301"/>
    </source>
</evidence>
<feature type="signal peptide" evidence="6">
    <location>
        <begin position="1"/>
        <end position="19"/>
    </location>
</feature>
<feature type="transmembrane region" description="Helical" evidence="5">
    <location>
        <begin position="474"/>
        <end position="492"/>
    </location>
</feature>
<evidence type="ECO:0000256" key="4">
    <source>
        <dbReference type="ARBA" id="ARBA00023136"/>
    </source>
</evidence>
<feature type="transmembrane region" description="Helical" evidence="5">
    <location>
        <begin position="436"/>
        <end position="454"/>
    </location>
</feature>
<dbReference type="AlphaFoldDB" id="A0A3S3PKX6"/>
<dbReference type="SUPFAM" id="SSF81321">
    <property type="entry name" value="Family A G protein-coupled receptor-like"/>
    <property type="match status" value="1"/>
</dbReference>
<dbReference type="InterPro" id="IPR053231">
    <property type="entry name" value="GPCR_LN-TM7"/>
</dbReference>
<dbReference type="Pfam" id="PF00002">
    <property type="entry name" value="7tm_2"/>
    <property type="match status" value="1"/>
</dbReference>
<evidence type="ECO:0000256" key="2">
    <source>
        <dbReference type="ARBA" id="ARBA00022692"/>
    </source>
</evidence>
<gene>
    <name evidence="8" type="ORF">B4U79_14353</name>
</gene>
<organism evidence="8 9">
    <name type="scientific">Dinothrombium tinctorium</name>
    <dbReference type="NCBI Taxonomy" id="1965070"/>
    <lineage>
        <taxon>Eukaryota</taxon>
        <taxon>Metazoa</taxon>
        <taxon>Ecdysozoa</taxon>
        <taxon>Arthropoda</taxon>
        <taxon>Chelicerata</taxon>
        <taxon>Arachnida</taxon>
        <taxon>Acari</taxon>
        <taxon>Acariformes</taxon>
        <taxon>Trombidiformes</taxon>
        <taxon>Prostigmata</taxon>
        <taxon>Anystina</taxon>
        <taxon>Parasitengona</taxon>
        <taxon>Trombidioidea</taxon>
        <taxon>Trombidiidae</taxon>
        <taxon>Dinothrombium</taxon>
    </lineage>
</organism>
<dbReference type="STRING" id="1965070.A0A3S3PKX6"/>
<feature type="transmembrane region" description="Helical" evidence="5">
    <location>
        <begin position="553"/>
        <end position="579"/>
    </location>
</feature>
<dbReference type="InterPro" id="IPR000832">
    <property type="entry name" value="GPCR_2_secretin-like"/>
</dbReference>
<evidence type="ECO:0000259" key="7">
    <source>
        <dbReference type="PROSITE" id="PS50261"/>
    </source>
</evidence>
<comment type="subcellular location">
    <subcellularLocation>
        <location evidence="1">Membrane</location>
        <topology evidence="1">Multi-pass membrane protein</topology>
    </subcellularLocation>
</comment>
<sequence>MPKSLCWVYLTFFISLISSEFKCPYQNGFDKCNNSKSNETDFRKTYRVVDSNFFCACDNECNFFNDCCMDANLTKTEKAEHTSKWLCTDIGEDGFQFQVISSCPHSYDNVRIREREKTNFLYKNIFCAMCNDDTDHIISFESSLNCNVSSHHESSNSTMNSLTSYDDIDYDIEKRLWIFKRDNKTESCYQDYTLLLQRIEKAEIRARPCRKSINMCPNWWQGEDIKKKCFSHTSYVFSSDRQTYRNYFCALCNNAKFPVYCQNNGSLIENRRQRFSFRTILDLNLDEKSSCSLKRNQVFSQLSNRCIDYGNLANIHVRLIPLDENDDQNETTNQKNFFKRGCNTIEFTKEFFIKVNDTMVYVNETSRFYDKEQFQYNSLNDSIIVCASLSAHSIESISLTESIFSYLCLVSSVICLFLVLLVYAILPNLRTIPGKIVMSLSFALLLAHLANIGMTFTRVDRENTSCIMEALITHYFYLCSFFWMNVMAFDLFRVFSRATRDKRHTHLFFKYSLYAWIVPAIILLISVLSENISSENNQLRPMYGTRNCFIGNWKALLIFFVSPLTIIVIANIIFFAFTVRNLMITKESIKSVNSESKIRFKLYMKIALIIGLTWTFGIAASLTGSIFLWYPYIILNVFGCVYQVYNLTSEYIRMEVSQDIKYMQPDIVKIPEITFAAHTAHLVNFSKLIEFYPNVTQQLEEQFSVNETNFQSWNDEAGYQILPLLLAKYNVTVNDFEKITYDLSNFSEIFLLPSTIESSDEAKQIKKRCIEENEQQDCVQEHYIPVSFPSVRSPFNSTVIVVKVSRELDMVQTSRLKTSFVEFITLVCSVFGFWFGFSFTGTIIVALSVAANKNLLDDIKKRQIQLLQSMKKDSQDKETSHL</sequence>
<dbReference type="Proteomes" id="UP000285301">
    <property type="component" value="Unassembled WGS sequence"/>
</dbReference>
<evidence type="ECO:0000256" key="6">
    <source>
        <dbReference type="SAM" id="SignalP"/>
    </source>
</evidence>
<dbReference type="CDD" id="cd15039">
    <property type="entry name" value="7tmB3_Methuselah-like"/>
    <property type="match status" value="1"/>
</dbReference>
<dbReference type="InterPro" id="IPR017981">
    <property type="entry name" value="GPCR_2-like_7TM"/>
</dbReference>
<keyword evidence="6" id="KW-0732">Signal</keyword>
<dbReference type="GO" id="GO:0004930">
    <property type="term" value="F:G protein-coupled receptor activity"/>
    <property type="evidence" value="ECO:0007669"/>
    <property type="project" value="InterPro"/>
</dbReference>
<name>A0A3S3PKX6_9ACAR</name>